<dbReference type="SUPFAM" id="SSF48230">
    <property type="entry name" value="Chondroitin AC/alginate lyase"/>
    <property type="match status" value="1"/>
</dbReference>
<accession>F9U668</accession>
<dbReference type="GO" id="GO:0016829">
    <property type="term" value="F:lyase activity"/>
    <property type="evidence" value="ECO:0007669"/>
    <property type="project" value="UniProtKB-KW"/>
</dbReference>
<dbReference type="eggNOG" id="COG5360">
    <property type="taxonomic scope" value="Bacteria"/>
</dbReference>
<dbReference type="EMBL" id="AFWV01000001">
    <property type="protein sequence ID" value="EGV20641.1"/>
    <property type="molecule type" value="Genomic_DNA"/>
</dbReference>
<feature type="domain" description="Heparin-sulfate lyase N-terminal" evidence="7">
    <location>
        <begin position="155"/>
        <end position="285"/>
    </location>
</feature>
<keyword evidence="9" id="KW-1185">Reference proteome</keyword>
<dbReference type="GO" id="GO:0042597">
    <property type="term" value="C:periplasmic space"/>
    <property type="evidence" value="ECO:0007669"/>
    <property type="project" value="UniProtKB-SubCell"/>
</dbReference>
<reference evidence="8 9" key="1">
    <citation type="submission" date="2011-06" db="EMBL/GenBank/DDBJ databases">
        <title>The draft genome of Thiocapsa marina 5811.</title>
        <authorList>
            <consortium name="US DOE Joint Genome Institute (JGI-PGF)"/>
            <person name="Lucas S."/>
            <person name="Han J."/>
            <person name="Cheng J.-F."/>
            <person name="Goodwin L."/>
            <person name="Pitluck S."/>
            <person name="Peters L."/>
            <person name="Land M.L."/>
            <person name="Hauser L."/>
            <person name="Vogl K."/>
            <person name="Liu Z."/>
            <person name="Imhoff J."/>
            <person name="Thiel V."/>
            <person name="Frigaard N.-U."/>
            <person name="Bryant D."/>
            <person name="Woyke T.J."/>
        </authorList>
    </citation>
    <scope>NUCLEOTIDE SEQUENCE [LARGE SCALE GENOMIC DNA]</scope>
    <source>
        <strain evidence="8 9">5811</strain>
    </source>
</reference>
<dbReference type="AlphaFoldDB" id="F9U668"/>
<evidence type="ECO:0000256" key="2">
    <source>
        <dbReference type="ARBA" id="ARBA00022729"/>
    </source>
</evidence>
<evidence type="ECO:0000256" key="4">
    <source>
        <dbReference type="ARBA" id="ARBA00023239"/>
    </source>
</evidence>
<dbReference type="PANTHER" id="PTHR39210:SF1">
    <property type="entry name" value="HEPARIN-SULFATE LYASE"/>
    <property type="match status" value="1"/>
</dbReference>
<keyword evidence="2" id="KW-0732">Signal</keyword>
<evidence type="ECO:0000259" key="6">
    <source>
        <dbReference type="Pfam" id="PF07940"/>
    </source>
</evidence>
<dbReference type="InterPro" id="IPR008929">
    <property type="entry name" value="Chondroitin_lyas"/>
</dbReference>
<feature type="domain" description="Heparinase II/III-like C-terminal" evidence="6">
    <location>
        <begin position="358"/>
        <end position="598"/>
    </location>
</feature>
<dbReference type="Gene3D" id="1.50.10.100">
    <property type="entry name" value="Chondroitin AC/alginate lyase"/>
    <property type="match status" value="1"/>
</dbReference>
<evidence type="ECO:0000313" key="8">
    <source>
        <dbReference type="EMBL" id="EGV20641.1"/>
    </source>
</evidence>
<dbReference type="Proteomes" id="UP000005459">
    <property type="component" value="Unassembled WGS sequence"/>
</dbReference>
<dbReference type="InterPro" id="IPR031680">
    <property type="entry name" value="Hepar_II_III_N"/>
</dbReference>
<dbReference type="Pfam" id="PF07940">
    <property type="entry name" value="Hepar_II_III_C"/>
    <property type="match status" value="1"/>
</dbReference>
<dbReference type="Gene3D" id="2.70.98.70">
    <property type="match status" value="1"/>
</dbReference>
<dbReference type="PANTHER" id="PTHR39210">
    <property type="entry name" value="HEPARIN-SULFATE LYASE"/>
    <property type="match status" value="1"/>
</dbReference>
<protein>
    <submittedName>
        <fullName evidence="8">Heparinase II/III family protein</fullName>
    </submittedName>
</protein>
<evidence type="ECO:0000259" key="7">
    <source>
        <dbReference type="Pfam" id="PF16889"/>
    </source>
</evidence>
<evidence type="ECO:0000256" key="5">
    <source>
        <dbReference type="SAM" id="MobiDB-lite"/>
    </source>
</evidence>
<organism evidence="8 9">
    <name type="scientific">Thiocapsa marina 5811</name>
    <dbReference type="NCBI Taxonomy" id="768671"/>
    <lineage>
        <taxon>Bacteria</taxon>
        <taxon>Pseudomonadati</taxon>
        <taxon>Pseudomonadota</taxon>
        <taxon>Gammaproteobacteria</taxon>
        <taxon>Chromatiales</taxon>
        <taxon>Chromatiaceae</taxon>
        <taxon>Thiocapsa</taxon>
    </lineage>
</organism>
<dbReference type="Pfam" id="PF16889">
    <property type="entry name" value="Hepar_II_III_N"/>
    <property type="match status" value="1"/>
</dbReference>
<evidence type="ECO:0000256" key="1">
    <source>
        <dbReference type="ARBA" id="ARBA00004418"/>
    </source>
</evidence>
<feature type="region of interest" description="Disordered" evidence="5">
    <location>
        <begin position="319"/>
        <end position="354"/>
    </location>
</feature>
<keyword evidence="4" id="KW-0456">Lyase</keyword>
<proteinExistence type="predicted"/>
<sequence length="609" mass="67574">MLLRYWHTLRHLRPVQFYGRLWFRLYRPRPDLRPAPGLRAATGAWVAPTEPAVSMQGPETFRFLNAEHRVLGPSAWNDPSRDKLWLYNLHYFDDLNALDAAARADWHRALLQRWVAENPPVAGNGWEPYPTSLRIVNWIKWALAGNELPPDCVQSLAVQTRWLRRRLEHHLLGNHLFANAKALVFAGAFFVGPESDRWLAAGRRLLARELHEQILPDGGHFERSPMYHAILLDDVLDLIDLAGAYPDTAEPAAVAFYRDRADAMTSWLQAMCHPDGEIGFFNDAAFGIAPTLAQLTDYRRRLGFSVPCRAPDFVRSSASSLSHAHAPPNPCHAQEGERPTDAPGPPNPGLDPEVPLASWVRDSGYVRLEAGSALALLDVAPIGPDYLPGHAHADTLSFELSLFGQRVIVNGGTSRYGSGSERLAERGTAAHSTVQIDGADSSEVWGGFRVARRARPSDVRVETVPNFGRDQFLDRDTLGGASSEPGRPAAVQLRVSAAHDGYRRLPGRPLHRRTWEMTADRLTVTDRLEGEYGKAIARFHLHPQIQADGGGMQGHLLLPAGQSARWSIAKGQARLVPDLWHPEFGRSLPAQCLEVEISDGECTMVLDWG</sequence>
<evidence type="ECO:0000313" key="9">
    <source>
        <dbReference type="Proteomes" id="UP000005459"/>
    </source>
</evidence>
<dbReference type="InterPro" id="IPR012480">
    <property type="entry name" value="Hepar_II_III_C"/>
</dbReference>
<dbReference type="STRING" id="768671.ThimaDRAFT_0419"/>
<dbReference type="OrthoDB" id="9763014at2"/>
<name>F9U668_9GAMM</name>
<comment type="subcellular location">
    <subcellularLocation>
        <location evidence="1">Periplasm</location>
    </subcellularLocation>
</comment>
<keyword evidence="3" id="KW-0574">Periplasm</keyword>
<dbReference type="PATRIC" id="fig|768671.3.peg.467"/>
<evidence type="ECO:0000256" key="3">
    <source>
        <dbReference type="ARBA" id="ARBA00022764"/>
    </source>
</evidence>
<dbReference type="RefSeq" id="WP_007191297.1">
    <property type="nucleotide sequence ID" value="NZ_AFWV01000001.1"/>
</dbReference>
<gene>
    <name evidence="8" type="ORF">ThimaDRAFT_0419</name>
</gene>